<reference evidence="1 2" key="1">
    <citation type="submission" date="2024-01" db="EMBL/GenBank/DDBJ databases">
        <title>A draft genome for a cacao thread blight-causing isolate of Paramarasmius palmivorus.</title>
        <authorList>
            <person name="Baruah I.K."/>
            <person name="Bukari Y."/>
            <person name="Amoako-Attah I."/>
            <person name="Meinhardt L.W."/>
            <person name="Bailey B.A."/>
            <person name="Cohen S.P."/>
        </authorList>
    </citation>
    <scope>NUCLEOTIDE SEQUENCE [LARGE SCALE GENOMIC DNA]</scope>
    <source>
        <strain evidence="1 2">GH-12</strain>
    </source>
</reference>
<dbReference type="AlphaFoldDB" id="A0AAW0CDC4"/>
<evidence type="ECO:0000313" key="2">
    <source>
        <dbReference type="Proteomes" id="UP001383192"/>
    </source>
</evidence>
<sequence>MVGERCTHEDLELSCNRKGWNFDLLTDIAAKIPRIADLSIDCSPLIEDPEDLTEDDFAQIAQILKKFQQLSDFSWTASCHYKGIEELDGKDAELHLTRVMSVAASCPSLRRCRILNSVYFHRFLENFWFPYKFGDDDPRMFQYMFDAVNQRKYPPLEELLHYIGYYTRLHGCIQEILKRFKEAETLDVANGGRKEATMDLLAIGQGLGFWPYPEFENHPVTKQLLQAREELSQVEIDGSMYT</sequence>
<dbReference type="EMBL" id="JAYKXP010000045">
    <property type="protein sequence ID" value="KAK7037636.1"/>
    <property type="molecule type" value="Genomic_DNA"/>
</dbReference>
<accession>A0AAW0CDC4</accession>
<gene>
    <name evidence="1" type="ORF">VNI00_010853</name>
</gene>
<name>A0AAW0CDC4_9AGAR</name>
<proteinExistence type="predicted"/>
<organism evidence="1 2">
    <name type="scientific">Paramarasmius palmivorus</name>
    <dbReference type="NCBI Taxonomy" id="297713"/>
    <lineage>
        <taxon>Eukaryota</taxon>
        <taxon>Fungi</taxon>
        <taxon>Dikarya</taxon>
        <taxon>Basidiomycota</taxon>
        <taxon>Agaricomycotina</taxon>
        <taxon>Agaricomycetes</taxon>
        <taxon>Agaricomycetidae</taxon>
        <taxon>Agaricales</taxon>
        <taxon>Marasmiineae</taxon>
        <taxon>Marasmiaceae</taxon>
        <taxon>Paramarasmius</taxon>
    </lineage>
</organism>
<protein>
    <submittedName>
        <fullName evidence="1">Uncharacterized protein</fullName>
    </submittedName>
</protein>
<keyword evidence="2" id="KW-1185">Reference proteome</keyword>
<evidence type="ECO:0000313" key="1">
    <source>
        <dbReference type="EMBL" id="KAK7037636.1"/>
    </source>
</evidence>
<dbReference type="Proteomes" id="UP001383192">
    <property type="component" value="Unassembled WGS sequence"/>
</dbReference>
<comment type="caution">
    <text evidence="1">The sequence shown here is derived from an EMBL/GenBank/DDBJ whole genome shotgun (WGS) entry which is preliminary data.</text>
</comment>